<keyword evidence="2" id="KW-0813">Transport</keyword>
<evidence type="ECO:0000256" key="7">
    <source>
        <dbReference type="SAM" id="Phobius"/>
    </source>
</evidence>
<organism evidence="9 10">
    <name type="scientific">Papiliotrema laurentii</name>
    <name type="common">Cryptococcus laurentii</name>
    <dbReference type="NCBI Taxonomy" id="5418"/>
    <lineage>
        <taxon>Eukaryota</taxon>
        <taxon>Fungi</taxon>
        <taxon>Dikarya</taxon>
        <taxon>Basidiomycota</taxon>
        <taxon>Agaricomycotina</taxon>
        <taxon>Tremellomycetes</taxon>
        <taxon>Tremellales</taxon>
        <taxon>Rhynchogastremaceae</taxon>
        <taxon>Papiliotrema</taxon>
    </lineage>
</organism>
<evidence type="ECO:0000256" key="4">
    <source>
        <dbReference type="ARBA" id="ARBA00022989"/>
    </source>
</evidence>
<dbReference type="PANTHER" id="PTHR23504:SF15">
    <property type="entry name" value="MAJOR FACILITATOR SUPERFAMILY (MFS) PROFILE DOMAIN-CONTAINING PROTEIN"/>
    <property type="match status" value="1"/>
</dbReference>
<protein>
    <submittedName>
        <fullName evidence="9">Major facilitator superfamily domain-containing protein</fullName>
    </submittedName>
</protein>
<dbReference type="InterPro" id="IPR011701">
    <property type="entry name" value="MFS"/>
</dbReference>
<feature type="transmembrane region" description="Helical" evidence="7">
    <location>
        <begin position="293"/>
        <end position="315"/>
    </location>
</feature>
<feature type="compositionally biased region" description="Basic and acidic residues" evidence="6">
    <location>
        <begin position="526"/>
        <end position="535"/>
    </location>
</feature>
<keyword evidence="5 7" id="KW-0472">Membrane</keyword>
<feature type="compositionally biased region" description="Low complexity" evidence="6">
    <location>
        <begin position="210"/>
        <end position="220"/>
    </location>
</feature>
<evidence type="ECO:0000259" key="8">
    <source>
        <dbReference type="PROSITE" id="PS50850"/>
    </source>
</evidence>
<feature type="transmembrane region" description="Helical" evidence="7">
    <location>
        <begin position="393"/>
        <end position="417"/>
    </location>
</feature>
<feature type="region of interest" description="Disordered" evidence="6">
    <location>
        <begin position="509"/>
        <end position="535"/>
    </location>
</feature>
<reference evidence="9" key="1">
    <citation type="submission" date="2023-02" db="EMBL/GenBank/DDBJ databases">
        <title>Identification and recombinant expression of a fungal hydrolase from Papiliotrema laurentii that hydrolyzes apple cutin and clears colloidal polyester polyurethane.</title>
        <authorList>
            <consortium name="DOE Joint Genome Institute"/>
            <person name="Roman V.A."/>
            <person name="Bojanowski C."/>
            <person name="Crable B.R."/>
            <person name="Wagner D.N."/>
            <person name="Hung C.S."/>
            <person name="Nadeau L.J."/>
            <person name="Schratz L."/>
            <person name="Haridas S."/>
            <person name="Pangilinan J."/>
            <person name="Lipzen A."/>
            <person name="Na H."/>
            <person name="Yan M."/>
            <person name="Ng V."/>
            <person name="Grigoriev I.V."/>
            <person name="Spatafora J.W."/>
            <person name="Barlow D."/>
            <person name="Biffinger J."/>
            <person name="Kelley-Loughnane N."/>
            <person name="Varaljay V.A."/>
            <person name="Crookes-Goodson W.J."/>
        </authorList>
    </citation>
    <scope>NUCLEOTIDE SEQUENCE</scope>
    <source>
        <strain evidence="9">5307AH</strain>
    </source>
</reference>
<sequence length="535" mass="56951">MPFINRMVASFDTSADAISRYSGIIESSLIITEAICSPLWGIVADRRGRKPLLVFGLAAFAIASVAIGLSRSLLQAIAARCISGVLGAVAVLVRTIQFEIADDDNVGRGEHPSFLSRRDDLTPVLEWLAPTWAIGASIGPLFGGLLAEPADTMPTLFKGTIFETFPYLLPSVVMSIIPALTAIATWIWLPETLGKPVAVPSEHREPTPQPLTETTPLLSPSLSSSEVTVIQQDELDAVITKTFEELLCDARLLFALVCSAALSFVSMAYNAAFMMMASAPVLYGGLGLEPRHIGIMLAISSVLGVIVGTYGTAFLTRRFGWYRSLKIASFFHVVLFPLITLTGIAAQLESGVGPITASLILLVLVTYEIGELSFMGVDVVIGDRSPKGCLASVNGLSSTMASLGRVVAPIAAGQLWSFSAQTRFPGGRHLIWAIFTLVAITWHVLTLRLDAPSAFAKASKAFGDLEQGFGACVCSSSSNSSSVYGTMAEWESSKADPDRRTPSVLDTLVHGYDSSGLDTDSEGEQADGRPRGRKG</sequence>
<dbReference type="GO" id="GO:0016020">
    <property type="term" value="C:membrane"/>
    <property type="evidence" value="ECO:0007669"/>
    <property type="project" value="UniProtKB-SubCell"/>
</dbReference>
<dbReference type="Gene3D" id="1.20.1250.20">
    <property type="entry name" value="MFS general substrate transporter like domains"/>
    <property type="match status" value="1"/>
</dbReference>
<dbReference type="GO" id="GO:0022857">
    <property type="term" value="F:transmembrane transporter activity"/>
    <property type="evidence" value="ECO:0007669"/>
    <property type="project" value="InterPro"/>
</dbReference>
<evidence type="ECO:0000256" key="6">
    <source>
        <dbReference type="SAM" id="MobiDB-lite"/>
    </source>
</evidence>
<dbReference type="Pfam" id="PF07690">
    <property type="entry name" value="MFS_1"/>
    <property type="match status" value="1"/>
</dbReference>
<comment type="caution">
    <text evidence="9">The sequence shown here is derived from an EMBL/GenBank/DDBJ whole genome shotgun (WGS) entry which is preliminary data.</text>
</comment>
<feature type="transmembrane region" description="Helical" evidence="7">
    <location>
        <begin position="76"/>
        <end position="93"/>
    </location>
</feature>
<feature type="transmembrane region" description="Helical" evidence="7">
    <location>
        <begin position="127"/>
        <end position="147"/>
    </location>
</feature>
<evidence type="ECO:0000313" key="10">
    <source>
        <dbReference type="Proteomes" id="UP001182556"/>
    </source>
</evidence>
<dbReference type="PROSITE" id="PS50850">
    <property type="entry name" value="MFS"/>
    <property type="match status" value="1"/>
</dbReference>
<feature type="transmembrane region" description="Helical" evidence="7">
    <location>
        <begin position="52"/>
        <end position="70"/>
    </location>
</feature>
<feature type="transmembrane region" description="Helical" evidence="7">
    <location>
        <begin position="167"/>
        <end position="189"/>
    </location>
</feature>
<accession>A0AAD9CVQ0</accession>
<proteinExistence type="predicted"/>
<feature type="domain" description="Major facilitator superfamily (MFS) profile" evidence="8">
    <location>
        <begin position="1"/>
        <end position="454"/>
    </location>
</feature>
<keyword evidence="10" id="KW-1185">Reference proteome</keyword>
<dbReference type="InterPro" id="IPR036259">
    <property type="entry name" value="MFS_trans_sf"/>
</dbReference>
<feature type="transmembrane region" description="Helical" evidence="7">
    <location>
        <begin position="429"/>
        <end position="447"/>
    </location>
</feature>
<feature type="region of interest" description="Disordered" evidence="6">
    <location>
        <begin position="199"/>
        <end position="220"/>
    </location>
</feature>
<dbReference type="InterPro" id="IPR020846">
    <property type="entry name" value="MFS_dom"/>
</dbReference>
<dbReference type="EMBL" id="JAODAN010000007">
    <property type="protein sequence ID" value="KAK1922939.1"/>
    <property type="molecule type" value="Genomic_DNA"/>
</dbReference>
<keyword evidence="4 7" id="KW-1133">Transmembrane helix</keyword>
<evidence type="ECO:0000256" key="1">
    <source>
        <dbReference type="ARBA" id="ARBA00004141"/>
    </source>
</evidence>
<name>A0AAD9CVQ0_PAPLA</name>
<dbReference type="AlphaFoldDB" id="A0AAD9CVQ0"/>
<feature type="transmembrane region" description="Helical" evidence="7">
    <location>
        <begin position="327"/>
        <end position="346"/>
    </location>
</feature>
<dbReference type="Proteomes" id="UP001182556">
    <property type="component" value="Unassembled WGS sequence"/>
</dbReference>
<evidence type="ECO:0000256" key="5">
    <source>
        <dbReference type="ARBA" id="ARBA00023136"/>
    </source>
</evidence>
<feature type="transmembrane region" description="Helical" evidence="7">
    <location>
        <begin position="358"/>
        <end position="381"/>
    </location>
</feature>
<dbReference type="PANTHER" id="PTHR23504">
    <property type="entry name" value="MAJOR FACILITATOR SUPERFAMILY DOMAIN-CONTAINING PROTEIN 10"/>
    <property type="match status" value="1"/>
</dbReference>
<gene>
    <name evidence="9" type="ORF">DB88DRAFT_511515</name>
</gene>
<comment type="subcellular location">
    <subcellularLocation>
        <location evidence="1">Membrane</location>
        <topology evidence="1">Multi-pass membrane protein</topology>
    </subcellularLocation>
</comment>
<feature type="transmembrane region" description="Helical" evidence="7">
    <location>
        <begin position="252"/>
        <end position="273"/>
    </location>
</feature>
<evidence type="ECO:0000313" key="9">
    <source>
        <dbReference type="EMBL" id="KAK1922939.1"/>
    </source>
</evidence>
<dbReference type="SUPFAM" id="SSF103473">
    <property type="entry name" value="MFS general substrate transporter"/>
    <property type="match status" value="1"/>
</dbReference>
<evidence type="ECO:0000256" key="2">
    <source>
        <dbReference type="ARBA" id="ARBA00022448"/>
    </source>
</evidence>
<evidence type="ECO:0000256" key="3">
    <source>
        <dbReference type="ARBA" id="ARBA00022692"/>
    </source>
</evidence>
<keyword evidence="3 7" id="KW-0812">Transmembrane</keyword>